<comment type="caution">
    <text evidence="6">The sequence shown here is derived from an EMBL/GenBank/DDBJ whole genome shotgun (WGS) entry which is preliminary data.</text>
</comment>
<dbReference type="Gene3D" id="3.30.565.10">
    <property type="entry name" value="Histidine kinase-like ATPase, C-terminal domain"/>
    <property type="match status" value="1"/>
</dbReference>
<dbReference type="InterPro" id="IPR003661">
    <property type="entry name" value="HisK_dim/P_dom"/>
</dbReference>
<dbReference type="GO" id="GO:0020037">
    <property type="term" value="F:heme binding"/>
    <property type="evidence" value="ECO:0007669"/>
    <property type="project" value="InterPro"/>
</dbReference>
<dbReference type="SUPFAM" id="SSF46458">
    <property type="entry name" value="Globin-like"/>
    <property type="match status" value="1"/>
</dbReference>
<protein>
    <recommendedName>
        <fullName evidence="2">histidine kinase</fullName>
        <ecNumber evidence="2">2.7.13.3</ecNumber>
    </recommendedName>
</protein>
<evidence type="ECO:0000256" key="4">
    <source>
        <dbReference type="ARBA" id="ARBA00022777"/>
    </source>
</evidence>
<keyword evidence="3" id="KW-0808">Transferase</keyword>
<dbReference type="Gene3D" id="1.10.287.130">
    <property type="match status" value="1"/>
</dbReference>
<dbReference type="InterPro" id="IPR036097">
    <property type="entry name" value="HisK_dim/P_sf"/>
</dbReference>
<dbReference type="PROSITE" id="PS50109">
    <property type="entry name" value="HIS_KIN"/>
    <property type="match status" value="1"/>
</dbReference>
<dbReference type="GO" id="GO:0007234">
    <property type="term" value="P:osmosensory signaling via phosphorelay pathway"/>
    <property type="evidence" value="ECO:0007669"/>
    <property type="project" value="TreeGrafter"/>
</dbReference>
<dbReference type="InterPro" id="IPR050351">
    <property type="entry name" value="BphY/WalK/GraS-like"/>
</dbReference>
<dbReference type="GO" id="GO:0030295">
    <property type="term" value="F:protein kinase activator activity"/>
    <property type="evidence" value="ECO:0007669"/>
    <property type="project" value="TreeGrafter"/>
</dbReference>
<evidence type="ECO:0000256" key="2">
    <source>
        <dbReference type="ARBA" id="ARBA00012438"/>
    </source>
</evidence>
<dbReference type="OrthoDB" id="5444178at2"/>
<dbReference type="SMART" id="SM00388">
    <property type="entry name" value="HisKA"/>
    <property type="match status" value="1"/>
</dbReference>
<dbReference type="SUPFAM" id="SSF55874">
    <property type="entry name" value="ATPase domain of HSP90 chaperone/DNA topoisomerase II/histidine kinase"/>
    <property type="match status" value="1"/>
</dbReference>
<dbReference type="InterPro" id="IPR036890">
    <property type="entry name" value="HATPase_C_sf"/>
</dbReference>
<proteinExistence type="predicted"/>
<reference evidence="6 7" key="1">
    <citation type="submission" date="2018-06" db="EMBL/GenBank/DDBJ databases">
        <title>Complete genome of Desulfovibrio indonesiensis P37SLT.</title>
        <authorList>
            <person name="Crispim J.S."/>
            <person name="Vidigal P.M.P."/>
            <person name="Silva L.C.F."/>
            <person name="Laguardia C.N."/>
            <person name="Araujo L.C."/>
            <person name="Dias R.S."/>
            <person name="Sousa M.P."/>
            <person name="Paula S.O."/>
            <person name="Silva C."/>
        </authorList>
    </citation>
    <scope>NUCLEOTIDE SEQUENCE [LARGE SCALE GENOMIC DNA]</scope>
    <source>
        <strain evidence="6 7">P37SLT</strain>
    </source>
</reference>
<dbReference type="InterPro" id="IPR044398">
    <property type="entry name" value="Globin-sensor_dom"/>
</dbReference>
<dbReference type="InterPro" id="IPR005467">
    <property type="entry name" value="His_kinase_dom"/>
</dbReference>
<gene>
    <name evidence="6" type="ORF">DPQ33_05220</name>
</gene>
<dbReference type="GO" id="GO:0019825">
    <property type="term" value="F:oxygen binding"/>
    <property type="evidence" value="ECO:0007669"/>
    <property type="project" value="InterPro"/>
</dbReference>
<evidence type="ECO:0000256" key="3">
    <source>
        <dbReference type="ARBA" id="ARBA00022679"/>
    </source>
</evidence>
<dbReference type="InterPro" id="IPR012292">
    <property type="entry name" value="Globin/Proto"/>
</dbReference>
<dbReference type="GO" id="GO:0000156">
    <property type="term" value="F:phosphorelay response regulator activity"/>
    <property type="evidence" value="ECO:0007669"/>
    <property type="project" value="TreeGrafter"/>
</dbReference>
<dbReference type="CDD" id="cd00082">
    <property type="entry name" value="HisKA"/>
    <property type="match status" value="1"/>
</dbReference>
<dbReference type="PANTHER" id="PTHR42878:SF14">
    <property type="entry name" value="OSMOLARITY TWO-COMPONENT SYSTEM PROTEIN SSK1"/>
    <property type="match status" value="1"/>
</dbReference>
<dbReference type="PANTHER" id="PTHR42878">
    <property type="entry name" value="TWO-COMPONENT HISTIDINE KINASE"/>
    <property type="match status" value="1"/>
</dbReference>
<dbReference type="Proteomes" id="UP000448292">
    <property type="component" value="Unassembled WGS sequence"/>
</dbReference>
<organism evidence="6 7">
    <name type="scientific">Oceanidesulfovibrio indonesiensis</name>
    <dbReference type="NCBI Taxonomy" id="54767"/>
    <lineage>
        <taxon>Bacteria</taxon>
        <taxon>Pseudomonadati</taxon>
        <taxon>Thermodesulfobacteriota</taxon>
        <taxon>Desulfovibrionia</taxon>
        <taxon>Desulfovibrionales</taxon>
        <taxon>Desulfovibrionaceae</taxon>
        <taxon>Oceanidesulfovibrio</taxon>
    </lineage>
</organism>
<dbReference type="InterPro" id="IPR009050">
    <property type="entry name" value="Globin-like_sf"/>
</dbReference>
<dbReference type="SUPFAM" id="SSF47384">
    <property type="entry name" value="Homodimeric domain of signal transducing histidine kinase"/>
    <property type="match status" value="1"/>
</dbReference>
<name>A0A7M3MH89_9BACT</name>
<evidence type="ECO:0000313" key="7">
    <source>
        <dbReference type="Proteomes" id="UP000448292"/>
    </source>
</evidence>
<sequence length="412" mass="46560">MYSGAATNMTTEMISMEGKPIDVKTPSEAPLQRLAFFREKLGLEDDGAIAMLDPYRERLIAHKDEFADYLYEYFIRIPETKSILSHETWPKVIKNNWSTTFDLLFSGPPDEELMDYLWKSGVIHVRVNIDQRFINLGYALMRTFCLRVVREVVDEADAERAADITNRLLDLCVLIATDAYLDSTTKCDREVVRGIAHQLRNPLMIIGGYTRKLQKAVDPESPDMEALRTILEESKRLEKLVADVSEYMDLYREDAVREALDVQKLLDIVMEQIRATHTGEIPVRISVDPAFRMSYADRRDISAALRHMLLDALETIEPSPDGGELGVSITTRPDPRDERYMEIVFFSTGESPRPEELDILFTPFHARAPMGAGFGLPIARLAANKNLGRLGLTPIPGKGLECAVSLPKPPQT</sequence>
<comment type="catalytic activity">
    <reaction evidence="1">
        <text>ATP + protein L-histidine = ADP + protein N-phospho-L-histidine.</text>
        <dbReference type="EC" id="2.7.13.3"/>
    </reaction>
</comment>
<keyword evidence="7" id="KW-1185">Reference proteome</keyword>
<dbReference type="Gene3D" id="1.10.490.10">
    <property type="entry name" value="Globins"/>
    <property type="match status" value="1"/>
</dbReference>
<evidence type="ECO:0000256" key="1">
    <source>
        <dbReference type="ARBA" id="ARBA00000085"/>
    </source>
</evidence>
<dbReference type="AlphaFoldDB" id="A0A7M3MH89"/>
<keyword evidence="4" id="KW-0418">Kinase</keyword>
<dbReference type="EMBL" id="QMIE01000003">
    <property type="protein sequence ID" value="TVM18861.1"/>
    <property type="molecule type" value="Genomic_DNA"/>
</dbReference>
<evidence type="ECO:0000313" key="6">
    <source>
        <dbReference type="EMBL" id="TVM18861.1"/>
    </source>
</evidence>
<dbReference type="Pfam" id="PF00512">
    <property type="entry name" value="HisKA"/>
    <property type="match status" value="1"/>
</dbReference>
<dbReference type="EC" id="2.7.13.3" evidence="2"/>
<dbReference type="InterPro" id="IPR039379">
    <property type="entry name" value="Protoglobin_sensor_dom"/>
</dbReference>
<dbReference type="CDD" id="cd01068">
    <property type="entry name" value="globin_sensor"/>
    <property type="match status" value="1"/>
</dbReference>
<feature type="domain" description="Histidine kinase" evidence="5">
    <location>
        <begin position="194"/>
        <end position="410"/>
    </location>
</feature>
<dbReference type="GO" id="GO:0000155">
    <property type="term" value="F:phosphorelay sensor kinase activity"/>
    <property type="evidence" value="ECO:0007669"/>
    <property type="project" value="InterPro"/>
</dbReference>
<dbReference type="Pfam" id="PF11563">
    <property type="entry name" value="Protoglobin"/>
    <property type="match status" value="1"/>
</dbReference>
<accession>A0A7M3MH89</accession>
<evidence type="ECO:0000259" key="5">
    <source>
        <dbReference type="PROSITE" id="PS50109"/>
    </source>
</evidence>